<feature type="transmembrane region" description="Helical" evidence="2">
    <location>
        <begin position="20"/>
        <end position="38"/>
    </location>
</feature>
<dbReference type="Pfam" id="PF07963">
    <property type="entry name" value="N_methyl"/>
    <property type="match status" value="1"/>
</dbReference>
<evidence type="ECO:0000256" key="2">
    <source>
        <dbReference type="SAM" id="Phobius"/>
    </source>
</evidence>
<reference evidence="5" key="1">
    <citation type="submission" date="2017-06" db="EMBL/GenBank/DDBJ databases">
        <title>Genome analysis of Fimbriiglobus ruber SP5, the first member of the order Planctomycetales with confirmed chitinolytic capability.</title>
        <authorList>
            <person name="Ravin N.V."/>
            <person name="Rakitin A.L."/>
            <person name="Ivanova A.A."/>
            <person name="Beletsky A.V."/>
            <person name="Kulichevskaya I.S."/>
            <person name="Mardanov A.V."/>
            <person name="Dedysh S.N."/>
        </authorList>
    </citation>
    <scope>NUCLEOTIDE SEQUENCE [LARGE SCALE GENOMIC DNA]</scope>
    <source>
        <strain evidence="5">SP5</strain>
    </source>
</reference>
<sequence>MKSTVRSFAPTRRAFTLIELLVVIAIIAILIGLLLPAVQKVREAAARAKCSNNLKQVAIALHAYHDTNNKFPYGQQNYIGQDQPVSSPGQGRWCWFQLILPYVEQAPLYNGFNQGSPSYNLISRNLPISTFTCPSDPNGGKNQTKDQGGAGGGGGMDTAQGFHGNYVTCLGATIFGSAGGGTSLGGMFYSQSATKMTDITDGTSNTLMVGETLLVPDSSTSNDFHGRYYNNWTGESLFSTLQPPNTAQGDIMYQCITIPNVPCAGSTTSGVVKYARSRHTGGVNAALADGSVRFIANSIDAPTYLYLGTRAGGEVLSGSF</sequence>
<dbReference type="NCBIfam" id="TIGR02532">
    <property type="entry name" value="IV_pilin_GFxxxE"/>
    <property type="match status" value="1"/>
</dbReference>
<keyword evidence="2" id="KW-0812">Transmembrane</keyword>
<dbReference type="PANTHER" id="PTHR30093:SF2">
    <property type="entry name" value="TYPE II SECRETION SYSTEM PROTEIN H"/>
    <property type="match status" value="1"/>
</dbReference>
<dbReference type="NCBIfam" id="TIGR04294">
    <property type="entry name" value="pre_pil_HX9DG"/>
    <property type="match status" value="1"/>
</dbReference>
<comment type="caution">
    <text evidence="4">The sequence shown here is derived from an EMBL/GenBank/DDBJ whole genome shotgun (WGS) entry which is preliminary data.</text>
</comment>
<proteinExistence type="predicted"/>
<evidence type="ECO:0000313" key="5">
    <source>
        <dbReference type="Proteomes" id="UP000214646"/>
    </source>
</evidence>
<organism evidence="4 5">
    <name type="scientific">Fimbriiglobus ruber</name>
    <dbReference type="NCBI Taxonomy" id="1908690"/>
    <lineage>
        <taxon>Bacteria</taxon>
        <taxon>Pseudomonadati</taxon>
        <taxon>Planctomycetota</taxon>
        <taxon>Planctomycetia</taxon>
        <taxon>Gemmatales</taxon>
        <taxon>Gemmataceae</taxon>
        <taxon>Fimbriiglobus</taxon>
    </lineage>
</organism>
<dbReference type="SUPFAM" id="SSF54523">
    <property type="entry name" value="Pili subunits"/>
    <property type="match status" value="1"/>
</dbReference>
<feature type="compositionally biased region" description="Polar residues" evidence="1">
    <location>
        <begin position="134"/>
        <end position="146"/>
    </location>
</feature>
<feature type="region of interest" description="Disordered" evidence="1">
    <location>
        <begin position="134"/>
        <end position="156"/>
    </location>
</feature>
<evidence type="ECO:0000313" key="4">
    <source>
        <dbReference type="EMBL" id="OWK43800.1"/>
    </source>
</evidence>
<keyword evidence="2" id="KW-1133">Transmembrane helix</keyword>
<evidence type="ECO:0000256" key="1">
    <source>
        <dbReference type="SAM" id="MobiDB-lite"/>
    </source>
</evidence>
<dbReference type="RefSeq" id="WP_088254605.1">
    <property type="nucleotide sequence ID" value="NZ_NIDE01000004.1"/>
</dbReference>
<dbReference type="OrthoDB" id="210498at2"/>
<accession>A0A225DQQ0</accession>
<dbReference type="InterPro" id="IPR045584">
    <property type="entry name" value="Pilin-like"/>
</dbReference>
<evidence type="ECO:0000259" key="3">
    <source>
        <dbReference type="Pfam" id="PF07596"/>
    </source>
</evidence>
<dbReference type="InterPro" id="IPR027558">
    <property type="entry name" value="Pre_pil_HX9DG_C"/>
</dbReference>
<keyword evidence="5" id="KW-1185">Reference proteome</keyword>
<dbReference type="AlphaFoldDB" id="A0A225DQQ0"/>
<name>A0A225DQQ0_9BACT</name>
<protein>
    <recommendedName>
        <fullName evidence="3">DUF1559 domain-containing protein</fullName>
    </recommendedName>
</protein>
<gene>
    <name evidence="4" type="ORF">FRUB_03399</name>
</gene>
<dbReference type="Gene3D" id="3.30.700.10">
    <property type="entry name" value="Glycoprotein, Type 4 Pilin"/>
    <property type="match status" value="1"/>
</dbReference>
<keyword evidence="2" id="KW-0472">Membrane</keyword>
<feature type="domain" description="DUF1559" evidence="3">
    <location>
        <begin position="39"/>
        <end position="301"/>
    </location>
</feature>
<dbReference type="EMBL" id="NIDE01000004">
    <property type="protein sequence ID" value="OWK43800.1"/>
    <property type="molecule type" value="Genomic_DNA"/>
</dbReference>
<dbReference type="InterPro" id="IPR012902">
    <property type="entry name" value="N_methyl_site"/>
</dbReference>
<dbReference type="InterPro" id="IPR011453">
    <property type="entry name" value="DUF1559"/>
</dbReference>
<dbReference type="PANTHER" id="PTHR30093">
    <property type="entry name" value="GENERAL SECRETION PATHWAY PROTEIN G"/>
    <property type="match status" value="1"/>
</dbReference>
<dbReference type="Pfam" id="PF07596">
    <property type="entry name" value="SBP_bac_10"/>
    <property type="match status" value="1"/>
</dbReference>
<dbReference type="Proteomes" id="UP000214646">
    <property type="component" value="Unassembled WGS sequence"/>
</dbReference>